<feature type="compositionally biased region" description="Basic and acidic residues" evidence="1">
    <location>
        <begin position="49"/>
        <end position="60"/>
    </location>
</feature>
<name>A0ABW1LMP5_9ACTN</name>
<accession>A0ABW1LMP5</accession>
<evidence type="ECO:0000313" key="2">
    <source>
        <dbReference type="EMBL" id="MFC6045200.1"/>
    </source>
</evidence>
<proteinExistence type="predicted"/>
<dbReference type="InterPro" id="IPR013784">
    <property type="entry name" value="Carb-bd-like_fold"/>
</dbReference>
<dbReference type="RefSeq" id="WP_379157945.1">
    <property type="nucleotide sequence ID" value="NZ_JBHSRJ010000008.1"/>
</dbReference>
<evidence type="ECO:0000313" key="3">
    <source>
        <dbReference type="Proteomes" id="UP001596135"/>
    </source>
</evidence>
<dbReference type="Pfam" id="PF13620">
    <property type="entry name" value="CarboxypepD_reg"/>
    <property type="match status" value="1"/>
</dbReference>
<reference evidence="3" key="1">
    <citation type="journal article" date="2019" name="Int. J. Syst. Evol. Microbiol.">
        <title>The Global Catalogue of Microorganisms (GCM) 10K type strain sequencing project: providing services to taxonomists for standard genome sequencing and annotation.</title>
        <authorList>
            <consortium name="The Broad Institute Genomics Platform"/>
            <consortium name="The Broad Institute Genome Sequencing Center for Infectious Disease"/>
            <person name="Wu L."/>
            <person name="Ma J."/>
        </authorList>
    </citation>
    <scope>NUCLEOTIDE SEQUENCE [LARGE SCALE GENOMIC DNA]</scope>
    <source>
        <strain evidence="3">CCUG 54522</strain>
    </source>
</reference>
<dbReference type="SUPFAM" id="SSF49452">
    <property type="entry name" value="Starch-binding domain-like"/>
    <property type="match status" value="1"/>
</dbReference>
<dbReference type="Gene3D" id="2.60.40.1120">
    <property type="entry name" value="Carboxypeptidase-like, regulatory domain"/>
    <property type="match status" value="2"/>
</dbReference>
<keyword evidence="3" id="KW-1185">Reference proteome</keyword>
<dbReference type="InterPro" id="IPR008969">
    <property type="entry name" value="CarboxyPept-like_regulatory"/>
</dbReference>
<dbReference type="SUPFAM" id="SSF49464">
    <property type="entry name" value="Carboxypeptidase regulatory domain-like"/>
    <property type="match status" value="1"/>
</dbReference>
<gene>
    <name evidence="2" type="ORF">ACFPYL_19075</name>
</gene>
<sequence length="572" mass="61002">MRRDRAAYVRLPVLLSVLLVGSGLLVPASSATVSAQLPQASSIAGASRPEVHTSDRERHLASRPPAVHLPGRRAAPLAGTDEGRITGTVTGPDGRPLPKISVIVYAYDDTGVWYPWDEVSTGSSGHYDLGPLAAGPYRLQFFAPLTNYVEEFWRDAETVDSAATIRVKPDVESVADAQLARGAAIQGAITSVNGASTAGIEVRAYFWNTHTKTWDWRYYVASDSRGRYDMSGLRSGKWRIGFAYEDDTYYAQYWDGSPTLARATTIATVAGKNYPGHDARLSEPAVASGTVTDTNGDPAGDTNVYVYAWSASAQQWFLYNNEYTEPDGSYWTGGLEPGSYLLEFSDNVTLEREYWDDALTSTTAVQLRVHDNDEITGIDVQFSDGSLLDVVNTGLPTTTGVARVGQALAATSGTWGHAGAPAVAYRWFADGVPVPGATSATYVPAPSDVGQALQVQVRASSPGYTSTTAASSPRIVAAGSLRAVTKAKVVGKAKKNATLRVSPGAWSPSEVAVRYQWFAGAKAIPKAIRPTLKLVGTTLRTVTRKAISVVATVAAPGYNPVTSRLKVAGKVR</sequence>
<dbReference type="Proteomes" id="UP001596135">
    <property type="component" value="Unassembled WGS sequence"/>
</dbReference>
<organism evidence="2 3">
    <name type="scientific">Nocardioides hankookensis</name>
    <dbReference type="NCBI Taxonomy" id="443157"/>
    <lineage>
        <taxon>Bacteria</taxon>
        <taxon>Bacillati</taxon>
        <taxon>Actinomycetota</taxon>
        <taxon>Actinomycetes</taxon>
        <taxon>Propionibacteriales</taxon>
        <taxon>Nocardioidaceae</taxon>
        <taxon>Nocardioides</taxon>
    </lineage>
</organism>
<dbReference type="EMBL" id="JBHSRJ010000008">
    <property type="protein sequence ID" value="MFC6045200.1"/>
    <property type="molecule type" value="Genomic_DNA"/>
</dbReference>
<protein>
    <submittedName>
        <fullName evidence="2">Carboxypeptidase regulatory-like domain-containing protein</fullName>
    </submittedName>
</protein>
<dbReference type="Gene3D" id="2.60.40.2700">
    <property type="match status" value="1"/>
</dbReference>
<comment type="caution">
    <text evidence="2">The sequence shown here is derived from an EMBL/GenBank/DDBJ whole genome shotgun (WGS) entry which is preliminary data.</text>
</comment>
<feature type="region of interest" description="Disordered" evidence="1">
    <location>
        <begin position="39"/>
        <end position="92"/>
    </location>
</feature>
<evidence type="ECO:0000256" key="1">
    <source>
        <dbReference type="SAM" id="MobiDB-lite"/>
    </source>
</evidence>